<gene>
    <name evidence="2" type="ORF">LXM24_07125</name>
</gene>
<dbReference type="RefSeq" id="WP_234612289.1">
    <property type="nucleotide sequence ID" value="NZ_CP098806.1"/>
</dbReference>
<protein>
    <submittedName>
        <fullName evidence="2">DUF3095 domain-containing protein</fullName>
    </submittedName>
</protein>
<keyword evidence="3" id="KW-1185">Reference proteome</keyword>
<dbReference type="Pfam" id="PF11294">
    <property type="entry name" value="DUF3095"/>
    <property type="match status" value="1"/>
</dbReference>
<evidence type="ECO:0000256" key="1">
    <source>
        <dbReference type="SAM" id="Phobius"/>
    </source>
</evidence>
<proteinExistence type="predicted"/>
<sequence length="383" mass="42873">MATSKDEQFYSKLPENHISLNDLLTEEHLFYKVPDSWFVLITDIQNSTLAVINGSHETVNLVATGSIVTVLNIAFKANIAVPFFFGGDGATFLLPASIVGLVMPALRLYKANTLANFELKLRVGLVAVRDIYAQGHELKLSKFRRSHIFAIPIILGNGLNYAEQVIKGEGYLFGEDGPAENELDLSGMQCRWDRIEPPKQNNEIVTLLVIAVKVEEQPQVFSRVLHQIDAIYGSPEARQPISVPKLKWKTTFNRLEVKAKTGHANIFSVIGSWFAAIMGYFYFRTEKGRNYLNSLVEMADTLVIDGKINTVISGTEHQRIALQKVLDDMELNNEIRYGLYVSTESVMSCYVRDLKDGHIHFVDGSEGGYTKAAGVLKPKLRKF</sequence>
<evidence type="ECO:0000313" key="3">
    <source>
        <dbReference type="Proteomes" id="UP001139700"/>
    </source>
</evidence>
<keyword evidence="1" id="KW-0472">Membrane</keyword>
<feature type="transmembrane region" description="Helical" evidence="1">
    <location>
        <begin position="264"/>
        <end position="283"/>
    </location>
</feature>
<evidence type="ECO:0000313" key="2">
    <source>
        <dbReference type="EMBL" id="MCF0039852.1"/>
    </source>
</evidence>
<dbReference type="EMBL" id="JAJTTA010000002">
    <property type="protein sequence ID" value="MCF0039852.1"/>
    <property type="molecule type" value="Genomic_DNA"/>
</dbReference>
<dbReference type="InterPro" id="IPR021445">
    <property type="entry name" value="DUF3095"/>
</dbReference>
<accession>A0A9X1PAR8</accession>
<keyword evidence="1" id="KW-0812">Transmembrane</keyword>
<dbReference type="Proteomes" id="UP001139700">
    <property type="component" value="Unassembled WGS sequence"/>
</dbReference>
<organism evidence="2 3">
    <name type="scientific">Dyadobacter fanqingshengii</name>
    <dbReference type="NCBI Taxonomy" id="2906443"/>
    <lineage>
        <taxon>Bacteria</taxon>
        <taxon>Pseudomonadati</taxon>
        <taxon>Bacteroidota</taxon>
        <taxon>Cytophagia</taxon>
        <taxon>Cytophagales</taxon>
        <taxon>Spirosomataceae</taxon>
        <taxon>Dyadobacter</taxon>
    </lineage>
</organism>
<dbReference type="AlphaFoldDB" id="A0A9X1PAR8"/>
<keyword evidence="1" id="KW-1133">Transmembrane helix</keyword>
<name>A0A9X1PAR8_9BACT</name>
<reference evidence="2" key="1">
    <citation type="submission" date="2021-12" db="EMBL/GenBank/DDBJ databases">
        <title>Novel species in genus Dyadobacter.</title>
        <authorList>
            <person name="Ma C."/>
        </authorList>
    </citation>
    <scope>NUCLEOTIDE SEQUENCE</scope>
    <source>
        <strain evidence="2">CY399</strain>
    </source>
</reference>
<comment type="caution">
    <text evidence="2">The sequence shown here is derived from an EMBL/GenBank/DDBJ whole genome shotgun (WGS) entry which is preliminary data.</text>
</comment>